<feature type="region of interest" description="Disordered" evidence="1">
    <location>
        <begin position="627"/>
        <end position="716"/>
    </location>
</feature>
<feature type="compositionally biased region" description="Low complexity" evidence="1">
    <location>
        <begin position="819"/>
        <end position="830"/>
    </location>
</feature>
<dbReference type="EMBL" id="JAPQKN010000001">
    <property type="protein sequence ID" value="KAJ5174981.1"/>
    <property type="molecule type" value="Genomic_DNA"/>
</dbReference>
<keyword evidence="4" id="KW-1185">Reference proteome</keyword>
<feature type="region of interest" description="Disordered" evidence="1">
    <location>
        <begin position="483"/>
        <end position="615"/>
    </location>
</feature>
<feature type="region of interest" description="Disordered" evidence="1">
    <location>
        <begin position="285"/>
        <end position="391"/>
    </location>
</feature>
<evidence type="ECO:0000256" key="1">
    <source>
        <dbReference type="SAM" id="MobiDB-lite"/>
    </source>
</evidence>
<protein>
    <recommendedName>
        <fullName evidence="5">Telomere replication protein EST3</fullName>
    </recommendedName>
</protein>
<dbReference type="RefSeq" id="XP_056546589.1">
    <property type="nucleotide sequence ID" value="XM_056682983.1"/>
</dbReference>
<dbReference type="OrthoDB" id="3538943at2759"/>
<feature type="region of interest" description="Disordered" evidence="1">
    <location>
        <begin position="739"/>
        <end position="834"/>
    </location>
</feature>
<organism evidence="3 4">
    <name type="scientific">Penicillium canariense</name>
    <dbReference type="NCBI Taxonomy" id="189055"/>
    <lineage>
        <taxon>Eukaryota</taxon>
        <taxon>Fungi</taxon>
        <taxon>Dikarya</taxon>
        <taxon>Ascomycota</taxon>
        <taxon>Pezizomycotina</taxon>
        <taxon>Eurotiomycetes</taxon>
        <taxon>Eurotiomycetidae</taxon>
        <taxon>Eurotiales</taxon>
        <taxon>Aspergillaceae</taxon>
        <taxon>Penicillium</taxon>
    </lineage>
</organism>
<feature type="region of interest" description="Disordered" evidence="1">
    <location>
        <begin position="162"/>
        <end position="206"/>
    </location>
</feature>
<feature type="compositionally biased region" description="Polar residues" evidence="1">
    <location>
        <begin position="498"/>
        <end position="507"/>
    </location>
</feature>
<evidence type="ECO:0000313" key="3">
    <source>
        <dbReference type="EMBL" id="KAJ5174981.1"/>
    </source>
</evidence>
<gene>
    <name evidence="3" type="ORF">N7482_000858</name>
</gene>
<evidence type="ECO:0008006" key="5">
    <source>
        <dbReference type="Google" id="ProtNLM"/>
    </source>
</evidence>
<feature type="compositionally biased region" description="Acidic residues" evidence="1">
    <location>
        <begin position="677"/>
        <end position="686"/>
    </location>
</feature>
<feature type="compositionally biased region" description="Polar residues" evidence="1">
    <location>
        <begin position="884"/>
        <end position="896"/>
    </location>
</feature>
<keyword evidence="2" id="KW-0732">Signal</keyword>
<accession>A0A9W9LSI6</accession>
<proteinExistence type="predicted"/>
<reference evidence="3" key="2">
    <citation type="journal article" date="2023" name="IMA Fungus">
        <title>Comparative genomic study of the Penicillium genus elucidates a diverse pangenome and 15 lateral gene transfer events.</title>
        <authorList>
            <person name="Petersen C."/>
            <person name="Sorensen T."/>
            <person name="Nielsen M.R."/>
            <person name="Sondergaard T.E."/>
            <person name="Sorensen J.L."/>
            <person name="Fitzpatrick D.A."/>
            <person name="Frisvad J.C."/>
            <person name="Nielsen K.L."/>
        </authorList>
    </citation>
    <scope>NUCLEOTIDE SEQUENCE</scope>
    <source>
        <strain evidence="3">IBT 26290</strain>
    </source>
</reference>
<dbReference type="Proteomes" id="UP001149163">
    <property type="component" value="Unassembled WGS sequence"/>
</dbReference>
<comment type="caution">
    <text evidence="3">The sequence shown here is derived from an EMBL/GenBank/DDBJ whole genome shotgun (WGS) entry which is preliminary data.</text>
</comment>
<name>A0A9W9LSI6_9EURO</name>
<feature type="compositionally biased region" description="Polar residues" evidence="1">
    <location>
        <begin position="700"/>
        <end position="716"/>
    </location>
</feature>
<sequence length="1302" mass="143072">MNVAVPSAWLATFVEQCLGFYLGQTSRNGINVEDDGATLSFSKPGLNSEAVVLEWSVESPRDSALLMDADNQILAMFPRELSDPTQLQAPNPHSNETSPRKHLIQLMDFALIFTYSTSTPDVHLKVNRFCIKWQEGLVKFTPAKKLRKNQVVKVLLDRAKQAAKSSRPAIKPNGSRSPPSKSTGPVDQHMPQSSLSPSSTLKERETQQIFSQIPVQVPVHDHDMIHYNANMDRSLTRGTAELLQHLGPNPQPSSITSVGCSVHTQTQINGSVTSRSPLRVLAGGEPIANGAQHSPPLENRTFREDSISSQPQNGTTALCPLDSNEPDDAQFASKVANRSPSRKRHRDSVDLQSQPNCAESHVLQPPQEATGDLPSKKRQRIESIQERSPGPVAAYEPPFEIHHLKNDQQVNADDIPVIDPPLPRMNPWQGLSKIPASDVNIPKDQLDLLDGNLCWIPPAPGSPEPHGHVPPWLLTQWNSIAQRRHQSAKEDVHKKTFSRSATPISTQETTSISECEPEEEEVYSWSGSSAHGSPRNLPPESSPIRQPMSLRTDAGPSADDYIPGRKAENDNPRRPSDSDEILQPHRNKKGYPRNVSGGAVFEPIPTNEPENWKSDNVTTSIQSSLKDLGHSGDVEMQDSPVKPVSQNFDRGPMLSAEESLTASDTPESVVEQLENGSESESDDESVMENSIPFALGESLPPTQCSQAEQEPVGSASSHSGIIRYHVQVAVTPLTIHNRLYHGNPDNEQKEPGAPYPQFSSQGNKPSSQSRVPDTCLYPGSSERSQSTHETTESSSLRTEAVASPVEIAVPQTQPSTMNSHSQDTSSHSQHGVVLDSSEPAHCHQDYSSPGSTFNVKPLSQLCASSADLASSLLHEPTLQLMTQGYSNDPKGSSQVSPMGCYNPSDAGQDQTLSKSLQDMTRDTQHTSQAMPATQSAELVARRLGFIGDPEKSAEAQQVYKQFCTDYPSYAGDYGHFTELCSKLQDVRAQGLLQQSNMWDDFIIMNLQRYPSYLEEHTSRDPTETLKYELYFTSNFSRPVNKRRSLSGYGIEVAASQFVPHDIESLLASSQAYAPSQFIQGEAMDTLATSSADRFSHFHAHLSGGSTTSALYAFDGHLNPTQTDSDTSSAIVKLEGSEMNPDEAVYTQAIPTNSLDENPALLNFWSDAAAYIQAIETQKPNTQGELDDVSLVEVEETDHEEIDADDTRHETASVELGDETFVSATDEIPETEPEAELESEEENWFMSLRHMWTNTGPAWSDHPGTPLKAWAEADQNVLSERHRRGGAKVLLNEKGVIRRPIHR</sequence>
<evidence type="ECO:0000313" key="4">
    <source>
        <dbReference type="Proteomes" id="UP001149163"/>
    </source>
</evidence>
<dbReference type="GeneID" id="81422159"/>
<feature type="compositionally biased region" description="Polar residues" evidence="1">
    <location>
        <begin position="757"/>
        <end position="771"/>
    </location>
</feature>
<feature type="region of interest" description="Disordered" evidence="1">
    <location>
        <begin position="884"/>
        <end position="912"/>
    </location>
</feature>
<feature type="chain" id="PRO_5040754484" description="Telomere replication protein EST3" evidence="2">
    <location>
        <begin position="20"/>
        <end position="1302"/>
    </location>
</feature>
<feature type="compositionally biased region" description="Polar residues" evidence="1">
    <location>
        <begin position="307"/>
        <end position="316"/>
    </location>
</feature>
<feature type="compositionally biased region" description="Basic and acidic residues" evidence="1">
    <location>
        <begin position="562"/>
        <end position="577"/>
    </location>
</feature>
<reference evidence="3" key="1">
    <citation type="submission" date="2022-11" db="EMBL/GenBank/DDBJ databases">
        <authorList>
            <person name="Petersen C."/>
        </authorList>
    </citation>
    <scope>NUCLEOTIDE SEQUENCE</scope>
    <source>
        <strain evidence="3">IBT 26290</strain>
    </source>
</reference>
<feature type="signal peptide" evidence="2">
    <location>
        <begin position="1"/>
        <end position="19"/>
    </location>
</feature>
<evidence type="ECO:0000256" key="2">
    <source>
        <dbReference type="SAM" id="SignalP"/>
    </source>
</evidence>
<feature type="compositionally biased region" description="Polar residues" evidence="1">
    <location>
        <begin position="174"/>
        <end position="200"/>
    </location>
</feature>